<comment type="caution">
    <text evidence="6">The sequence shown here is derived from an EMBL/GenBank/DDBJ whole genome shotgun (WGS) entry which is preliminary data.</text>
</comment>
<dbReference type="SUPFAM" id="SSF47954">
    <property type="entry name" value="Cyclin-like"/>
    <property type="match status" value="1"/>
</dbReference>
<organism evidence="6 7">
    <name type="scientific">Ensete ventricosum</name>
    <name type="common">Abyssinian banana</name>
    <name type="synonym">Musa ensete</name>
    <dbReference type="NCBI Taxonomy" id="4639"/>
    <lineage>
        <taxon>Eukaryota</taxon>
        <taxon>Viridiplantae</taxon>
        <taxon>Streptophyta</taxon>
        <taxon>Embryophyta</taxon>
        <taxon>Tracheophyta</taxon>
        <taxon>Spermatophyta</taxon>
        <taxon>Magnoliopsida</taxon>
        <taxon>Liliopsida</taxon>
        <taxon>Zingiberales</taxon>
        <taxon>Musaceae</taxon>
        <taxon>Ensete</taxon>
    </lineage>
</organism>
<dbReference type="Pfam" id="PF00134">
    <property type="entry name" value="Cyclin_N"/>
    <property type="match status" value="1"/>
</dbReference>
<evidence type="ECO:0000256" key="3">
    <source>
        <dbReference type="RuleBase" id="RU000383"/>
    </source>
</evidence>
<dbReference type="GO" id="GO:0051301">
    <property type="term" value="P:cell division"/>
    <property type="evidence" value="ECO:0007669"/>
    <property type="project" value="UniProtKB-KW"/>
</dbReference>
<sequence>MALLDPLCCQEESLELEEERKRPMLALLEEPEAVVEEEEWAEVLCSLAAKDEETRPELLPSVGGDDAYRLSLRREVVEWVVRAAASHAFSVVTTFLAVNYLDRCFLPHAAAGGLRLQRDKVWMGRLAAVAALSLAAKVEETQVPLLLDLQVPTPPGTEENRYVFEAKTIRRMELLLLSALRWRMNSVTPLSFIHHLLPRLCSISTTTATSAARVQELLGDSEAALLSVVAGESSSKCFLSSIKGLIFLIYTTSSLGWLIEDWRWVRYPASVWAAAALLHAAEGGAGAVAATALVSQETHHLISLLNVPKVWLLRLNLQEKVEECYQLIMESMVYGGGLFCHKRKHSTSSSYYSVNYSSPHSPNWVIGSCFSCKSSSSGGDSWATHQPSASPSPENRPSKKMHRQESHWE</sequence>
<evidence type="ECO:0000313" key="6">
    <source>
        <dbReference type="EMBL" id="RRT80054.1"/>
    </source>
</evidence>
<dbReference type="EMBL" id="AMZH03001244">
    <property type="protein sequence ID" value="RRT80054.1"/>
    <property type="molecule type" value="Genomic_DNA"/>
</dbReference>
<feature type="region of interest" description="Disordered" evidence="4">
    <location>
        <begin position="374"/>
        <end position="409"/>
    </location>
</feature>
<protein>
    <recommendedName>
        <fullName evidence="5">Cyclin-like domain-containing protein</fullName>
    </recommendedName>
</protein>
<evidence type="ECO:0000256" key="4">
    <source>
        <dbReference type="SAM" id="MobiDB-lite"/>
    </source>
</evidence>
<feature type="domain" description="Cyclin-like" evidence="5">
    <location>
        <begin position="78"/>
        <end position="178"/>
    </location>
</feature>
<reference evidence="6 7" key="1">
    <citation type="journal article" date="2014" name="Agronomy (Basel)">
        <title>A Draft Genome Sequence for Ensete ventricosum, the Drought-Tolerant Tree Against Hunger.</title>
        <authorList>
            <person name="Harrison J."/>
            <person name="Moore K.A."/>
            <person name="Paszkiewicz K."/>
            <person name="Jones T."/>
            <person name="Grant M."/>
            <person name="Ambacheew D."/>
            <person name="Muzemil S."/>
            <person name="Studholme D.J."/>
        </authorList>
    </citation>
    <scope>NUCLEOTIDE SEQUENCE [LARGE SCALE GENOMIC DNA]</scope>
</reference>
<keyword evidence="1" id="KW-0132">Cell division</keyword>
<evidence type="ECO:0000256" key="1">
    <source>
        <dbReference type="ARBA" id="ARBA00022618"/>
    </source>
</evidence>
<dbReference type="AlphaFoldDB" id="A0A427AUV9"/>
<dbReference type="InterPro" id="IPR039361">
    <property type="entry name" value="Cyclin"/>
</dbReference>
<evidence type="ECO:0000256" key="2">
    <source>
        <dbReference type="ARBA" id="ARBA00023306"/>
    </source>
</evidence>
<accession>A0A427AUV9</accession>
<dbReference type="Proteomes" id="UP000287651">
    <property type="component" value="Unassembled WGS sequence"/>
</dbReference>
<dbReference type="InterPro" id="IPR006671">
    <property type="entry name" value="Cyclin_N"/>
</dbReference>
<keyword evidence="3" id="KW-0195">Cyclin</keyword>
<evidence type="ECO:0000259" key="5">
    <source>
        <dbReference type="SMART" id="SM00385"/>
    </source>
</evidence>
<evidence type="ECO:0000313" key="7">
    <source>
        <dbReference type="Proteomes" id="UP000287651"/>
    </source>
</evidence>
<proteinExistence type="inferred from homology"/>
<dbReference type="InterPro" id="IPR036915">
    <property type="entry name" value="Cyclin-like_sf"/>
</dbReference>
<gene>
    <name evidence="6" type="ORF">B296_00007821</name>
</gene>
<comment type="similarity">
    <text evidence="3">Belongs to the cyclin family.</text>
</comment>
<feature type="compositionally biased region" description="Polar residues" evidence="4">
    <location>
        <begin position="383"/>
        <end position="395"/>
    </location>
</feature>
<dbReference type="PANTHER" id="PTHR10177">
    <property type="entry name" value="CYCLINS"/>
    <property type="match status" value="1"/>
</dbReference>
<name>A0A427AUV9_ENSVE</name>
<dbReference type="Gene3D" id="1.10.472.10">
    <property type="entry name" value="Cyclin-like"/>
    <property type="match status" value="1"/>
</dbReference>
<dbReference type="SMART" id="SM00385">
    <property type="entry name" value="CYCLIN"/>
    <property type="match status" value="1"/>
</dbReference>
<keyword evidence="2" id="KW-0131">Cell cycle</keyword>
<dbReference type="InterPro" id="IPR013763">
    <property type="entry name" value="Cyclin-like_dom"/>
</dbReference>